<sequence>MTLLAMSMDPLSSWQPSPLPPSARPTRPCFLNVTLGCAWNASTWTRGMPFLMEAFEFASLPALLRLYVHTIPLRLVFATNEHPTSGLPLYVKVPPPPGFPLLANSTKT</sequence>
<evidence type="ECO:0000313" key="2">
    <source>
        <dbReference type="EMBL" id="KAF0775259.1"/>
    </source>
</evidence>
<feature type="region of interest" description="Disordered" evidence="1">
    <location>
        <begin position="1"/>
        <end position="21"/>
    </location>
</feature>
<reference evidence="2 3" key="1">
    <citation type="submission" date="2019-06" db="EMBL/GenBank/DDBJ databases">
        <title>Genomics analysis of Aphanomyces spp. identifies a new class of oomycete effector associated with host adaptation.</title>
        <authorList>
            <person name="Gaulin E."/>
        </authorList>
    </citation>
    <scope>NUCLEOTIDE SEQUENCE [LARGE SCALE GENOMIC DNA]</scope>
    <source>
        <strain evidence="2 3">E</strain>
    </source>
</reference>
<evidence type="ECO:0000256" key="1">
    <source>
        <dbReference type="SAM" id="MobiDB-lite"/>
    </source>
</evidence>
<protein>
    <submittedName>
        <fullName evidence="2">Uncharacterized protein</fullName>
    </submittedName>
</protein>
<proteinExistence type="predicted"/>
<feature type="non-terminal residue" evidence="2">
    <location>
        <position position="108"/>
    </location>
</feature>
<comment type="caution">
    <text evidence="2">The sequence shown here is derived from an EMBL/GenBank/DDBJ whole genome shotgun (WGS) entry which is preliminary data.</text>
</comment>
<name>A0A6A5AXI5_APHAT</name>
<dbReference type="VEuPathDB" id="FungiDB:H257_06943"/>
<dbReference type="Proteomes" id="UP000469452">
    <property type="component" value="Unassembled WGS sequence"/>
</dbReference>
<dbReference type="EMBL" id="VJMI01001908">
    <property type="protein sequence ID" value="KAF0775259.1"/>
    <property type="molecule type" value="Genomic_DNA"/>
</dbReference>
<gene>
    <name evidence="2" type="ORF">AaE_001041</name>
</gene>
<evidence type="ECO:0000313" key="3">
    <source>
        <dbReference type="Proteomes" id="UP000469452"/>
    </source>
</evidence>
<dbReference type="AlphaFoldDB" id="A0A6A5AXI5"/>
<organism evidence="2 3">
    <name type="scientific">Aphanomyces astaci</name>
    <name type="common">Crayfish plague agent</name>
    <dbReference type="NCBI Taxonomy" id="112090"/>
    <lineage>
        <taxon>Eukaryota</taxon>
        <taxon>Sar</taxon>
        <taxon>Stramenopiles</taxon>
        <taxon>Oomycota</taxon>
        <taxon>Saprolegniomycetes</taxon>
        <taxon>Saprolegniales</taxon>
        <taxon>Verrucalvaceae</taxon>
        <taxon>Aphanomyces</taxon>
    </lineage>
</organism>
<accession>A0A6A5AXI5</accession>